<name>A0A8H5C7N1_9AGAR</name>
<proteinExistence type="predicted"/>
<dbReference type="EMBL" id="JAACJK010000061">
    <property type="protein sequence ID" value="KAF5335497.1"/>
    <property type="molecule type" value="Genomic_DNA"/>
</dbReference>
<accession>A0A8H5C7N1</accession>
<dbReference type="AlphaFoldDB" id="A0A8H5C7N1"/>
<comment type="caution">
    <text evidence="1">The sequence shown here is derived from an EMBL/GenBank/DDBJ whole genome shotgun (WGS) entry which is preliminary data.</text>
</comment>
<sequence length="260" mass="28960">MSMDTESSILALDIAPATCIARVGEELARGLLKSGPQQQNTIKVVIDVLYPDPVGLRGTIQFSRTVSLVVLHMCSILDEQNAPLSTAFKRSLTNHLDFLWLENSIASRDAMTPRGNEAMNYTLSSLADLFAVGLYDVKAFGNILTYSLNELGALSPSGIWTIRNAISRAKTSFSCSAEEWQWEVVMALVNDFQITGTGFDKKVRDLLVYAQEGYTCFERDGPEFLKHHRELSLLAAPCYKLVDRVGERELDDLVERMKLC</sequence>
<evidence type="ECO:0000313" key="2">
    <source>
        <dbReference type="Proteomes" id="UP000541558"/>
    </source>
</evidence>
<reference evidence="1 2" key="1">
    <citation type="journal article" date="2020" name="ISME J.">
        <title>Uncovering the hidden diversity of litter-decomposition mechanisms in mushroom-forming fungi.</title>
        <authorList>
            <person name="Floudas D."/>
            <person name="Bentzer J."/>
            <person name="Ahren D."/>
            <person name="Johansson T."/>
            <person name="Persson P."/>
            <person name="Tunlid A."/>
        </authorList>
    </citation>
    <scope>NUCLEOTIDE SEQUENCE [LARGE SCALE GENOMIC DNA]</scope>
    <source>
        <strain evidence="1 2">CBS 175.51</strain>
    </source>
</reference>
<dbReference type="Proteomes" id="UP000541558">
    <property type="component" value="Unassembled WGS sequence"/>
</dbReference>
<gene>
    <name evidence="1" type="ORF">D9611_012201</name>
</gene>
<protein>
    <submittedName>
        <fullName evidence="1">Uncharacterized protein</fullName>
    </submittedName>
</protein>
<evidence type="ECO:0000313" key="1">
    <source>
        <dbReference type="EMBL" id="KAF5335497.1"/>
    </source>
</evidence>
<dbReference type="OrthoDB" id="10274213at2759"/>
<keyword evidence="2" id="KW-1185">Reference proteome</keyword>
<organism evidence="1 2">
    <name type="scientific">Ephemerocybe angulata</name>
    <dbReference type="NCBI Taxonomy" id="980116"/>
    <lineage>
        <taxon>Eukaryota</taxon>
        <taxon>Fungi</taxon>
        <taxon>Dikarya</taxon>
        <taxon>Basidiomycota</taxon>
        <taxon>Agaricomycotina</taxon>
        <taxon>Agaricomycetes</taxon>
        <taxon>Agaricomycetidae</taxon>
        <taxon>Agaricales</taxon>
        <taxon>Agaricineae</taxon>
        <taxon>Psathyrellaceae</taxon>
        <taxon>Ephemerocybe</taxon>
    </lineage>
</organism>